<sequence length="654" mass="68724">MSTSATPPPSDTNVYVSSLSATRTGDFHNDVEVSLPRPVLAADGYSLKMSILSLSIANTQTCINVYNNTLTISGVTQTITPGNYSAAVLAAALNTAFPTRSVTFNALTSQMTFSSPTTMVISGSLCDPLGITEGTSGLVVSSKNSVDLSGNSVIYAFTSLSCDSVNAAQASKRGLLAVLQNDVPPLGVLHYSDPNGRQGGLIAERGVFGFHLQLLDNRGRPLLASLPFDCVIKFSQNKPVAVSAVSSKFSNQPVSGTSFAPGSIISVDIAGSGQRSCWMDPSATMLNFTVTVSLSGGTAPTWSSHGYSFIQSLNLYAAAGSTQIESVAQYGTLHAALRDCCTSQDMVRTRDSITLGADPTRLRSPIPNLYSTTTTASYSIPLISVIGTLSNTDRYLPLHALSSPLRADFELASASTAIASGGTAAATSASYVISNVTLDCEYITLADDAHRSICALTNNLFSWSSSQWRTYRTVHAAGQLSNAIMIPSRVTSMKSLLIAQREAASEFDIAKSSVTQRLRNNLKQYQVRSGSQWINATPVNAQGSALPAYIETTKVFSNPASESGCGLFASDSWTLDTNVPPTATSVEGSFLIGVELEAFSQNSKLISGHSTAANSLVAEIAFASTPLAVNIDCFCEADAAFLIDGNTKQFTVAA</sequence>
<dbReference type="AlphaFoldDB" id="A0A835Z0W8"/>
<accession>A0A835Z0W8</accession>
<organism evidence="1 2">
    <name type="scientific">Tribonema minus</name>
    <dbReference type="NCBI Taxonomy" id="303371"/>
    <lineage>
        <taxon>Eukaryota</taxon>
        <taxon>Sar</taxon>
        <taxon>Stramenopiles</taxon>
        <taxon>Ochrophyta</taxon>
        <taxon>PX clade</taxon>
        <taxon>Xanthophyceae</taxon>
        <taxon>Tribonematales</taxon>
        <taxon>Tribonemataceae</taxon>
        <taxon>Tribonema</taxon>
    </lineage>
</organism>
<proteinExistence type="predicted"/>
<comment type="caution">
    <text evidence="1">The sequence shown here is derived from an EMBL/GenBank/DDBJ whole genome shotgun (WGS) entry which is preliminary data.</text>
</comment>
<keyword evidence="2" id="KW-1185">Reference proteome</keyword>
<reference evidence="1" key="1">
    <citation type="submission" date="2021-02" db="EMBL/GenBank/DDBJ databases">
        <title>First Annotated Genome of the Yellow-green Alga Tribonema minus.</title>
        <authorList>
            <person name="Mahan K.M."/>
        </authorList>
    </citation>
    <scope>NUCLEOTIDE SEQUENCE</scope>
    <source>
        <strain evidence="1">UTEX B ZZ1240</strain>
    </source>
</reference>
<dbReference type="Proteomes" id="UP000664859">
    <property type="component" value="Unassembled WGS sequence"/>
</dbReference>
<evidence type="ECO:0000313" key="2">
    <source>
        <dbReference type="Proteomes" id="UP000664859"/>
    </source>
</evidence>
<gene>
    <name evidence="1" type="ORF">JKP88DRAFT_244511</name>
</gene>
<protein>
    <submittedName>
        <fullName evidence="1">Uncharacterized protein</fullName>
    </submittedName>
</protein>
<dbReference type="EMBL" id="JAFCMP010000146">
    <property type="protein sequence ID" value="KAG5184906.1"/>
    <property type="molecule type" value="Genomic_DNA"/>
</dbReference>
<name>A0A835Z0W8_9STRA</name>
<evidence type="ECO:0000313" key="1">
    <source>
        <dbReference type="EMBL" id="KAG5184906.1"/>
    </source>
</evidence>